<name>A0A0H3JNX4_STAAM</name>
<accession>A0A0H3JNX4</accession>
<protein>
    <submittedName>
        <fullName evidence="1">Uncharacterized protein</fullName>
    </submittedName>
</protein>
<reference evidence="1 2" key="1">
    <citation type="journal article" date="2001" name="Lancet">
        <title>Whole genome sequencing of meticillin-resistant Staphylococcus aureus.</title>
        <authorList>
            <person name="Kuroda M."/>
            <person name="Ohta T."/>
            <person name="Uchiyama I."/>
            <person name="Baba T."/>
            <person name="Yuzawa H."/>
            <person name="Kobayashi I."/>
            <person name="Cui L."/>
            <person name="Oguchi A."/>
            <person name="Aoki K."/>
            <person name="Nagai Y."/>
            <person name="Lian J."/>
            <person name="Ito T."/>
            <person name="Kanamori M."/>
            <person name="Matsumaru H."/>
            <person name="Maruyama A."/>
            <person name="Murakami H."/>
            <person name="Hosoyama A."/>
            <person name="Mizutani-Ui Y."/>
            <person name="Takahashi N.K."/>
            <person name="Sawano T."/>
            <person name="Inoue R."/>
            <person name="Kaito C."/>
            <person name="Sekimizu K."/>
            <person name="Hirakawa H."/>
            <person name="Kuhara S."/>
            <person name="Goto S."/>
            <person name="Yabuzaki J."/>
            <person name="Kanehisa M."/>
            <person name="Yamashita A."/>
            <person name="Oshima K."/>
            <person name="Furuya K."/>
            <person name="Yoshino C."/>
            <person name="Shiba T."/>
            <person name="Hattori M."/>
            <person name="Ogasawara N."/>
            <person name="Hayashi H."/>
            <person name="Hiramatsu K."/>
        </authorList>
    </citation>
    <scope>NUCLEOTIDE SEQUENCE [LARGE SCALE GENOMIC DNA]</scope>
    <source>
        <strain evidence="2">Mu50 / ATCC 700699</strain>
    </source>
</reference>
<dbReference type="KEGG" id="sav:SAV0078"/>
<dbReference type="HOGENOM" id="CLU_1785692_0_0_9"/>
<sequence>MNSDFSSLLLDIIELIQSHIIIVNKNDHSLIYLNEMSESLLLYVYSVLINVTSINKLFLYEETNTVFRCITSSINENMDCIINHSPNELLMFLYDLEQRFNNFINRLNLKEPKNRHTYPTLNSVYIELNPLQLSEDTYFSSINVAELINRQSIRKNLFK</sequence>
<dbReference type="EMBL" id="BA000017">
    <property type="protein sequence ID" value="BAB56240.1"/>
    <property type="molecule type" value="Genomic_DNA"/>
</dbReference>
<dbReference type="AlphaFoldDB" id="A0A0H3JNX4"/>
<organism evidence="1 2">
    <name type="scientific">Staphylococcus aureus (strain Mu50 / ATCC 700699)</name>
    <dbReference type="NCBI Taxonomy" id="158878"/>
    <lineage>
        <taxon>Bacteria</taxon>
        <taxon>Bacillati</taxon>
        <taxon>Bacillota</taxon>
        <taxon>Bacilli</taxon>
        <taxon>Bacillales</taxon>
        <taxon>Staphylococcaceae</taxon>
        <taxon>Staphylococcus</taxon>
    </lineage>
</organism>
<evidence type="ECO:0000313" key="1">
    <source>
        <dbReference type="EMBL" id="BAB56240.1"/>
    </source>
</evidence>
<gene>
    <name evidence="1" type="ordered locus">SAV0078</name>
</gene>
<dbReference type="Proteomes" id="UP000002481">
    <property type="component" value="Chromosome"/>
</dbReference>
<evidence type="ECO:0000313" key="2">
    <source>
        <dbReference type="Proteomes" id="UP000002481"/>
    </source>
</evidence>
<proteinExistence type="predicted"/>